<sequence length="273" mass="31149">MDLPILAFTLFLVYSLQYPTDVKSVSDDDYRTVVDSEQFNFIAFIGSKQYVPLKKSKYHITCLGVVITKKHVLSVYQCMKDTEKHKGKAEIFAGSREIYKCESYAIDRIITYNYWVEQNSRIPVFDYQNAVIIKVTREFDEKKIMPVFVPKRKDEFYGTPVTSVRFSARIRGLTATSELQVTNLKLMSKNSCATKLTEPSDADGILFCSMSPPKMTGKDSGSPILYEKNTLAGINIAVAQGYSKYRQENLHLNFKFLRDFVESQIGGELLLVK</sequence>
<proteinExistence type="predicted"/>
<keyword evidence="2" id="KW-1185">Reference proteome</keyword>
<protein>
    <submittedName>
        <fullName evidence="1">Uncharacterized protein</fullName>
    </submittedName>
</protein>
<accession>A0ACC2NX38</accession>
<evidence type="ECO:0000313" key="2">
    <source>
        <dbReference type="Proteomes" id="UP001239111"/>
    </source>
</evidence>
<evidence type="ECO:0000313" key="1">
    <source>
        <dbReference type="EMBL" id="KAJ8675418.1"/>
    </source>
</evidence>
<dbReference type="Proteomes" id="UP001239111">
    <property type="component" value="Chromosome 2"/>
</dbReference>
<reference evidence="1" key="1">
    <citation type="submission" date="2023-04" db="EMBL/GenBank/DDBJ databases">
        <title>A chromosome-level genome assembly of the parasitoid wasp Eretmocerus hayati.</title>
        <authorList>
            <person name="Zhong Y."/>
            <person name="Liu S."/>
            <person name="Liu Y."/>
        </authorList>
    </citation>
    <scope>NUCLEOTIDE SEQUENCE</scope>
    <source>
        <strain evidence="1">ZJU_SS_LIU_2023</strain>
    </source>
</reference>
<gene>
    <name evidence="1" type="ORF">QAD02_011204</name>
</gene>
<organism evidence="1 2">
    <name type="scientific">Eretmocerus hayati</name>
    <dbReference type="NCBI Taxonomy" id="131215"/>
    <lineage>
        <taxon>Eukaryota</taxon>
        <taxon>Metazoa</taxon>
        <taxon>Ecdysozoa</taxon>
        <taxon>Arthropoda</taxon>
        <taxon>Hexapoda</taxon>
        <taxon>Insecta</taxon>
        <taxon>Pterygota</taxon>
        <taxon>Neoptera</taxon>
        <taxon>Endopterygota</taxon>
        <taxon>Hymenoptera</taxon>
        <taxon>Apocrita</taxon>
        <taxon>Proctotrupomorpha</taxon>
        <taxon>Chalcidoidea</taxon>
        <taxon>Aphelinidae</taxon>
        <taxon>Aphelininae</taxon>
        <taxon>Eretmocerus</taxon>
    </lineage>
</organism>
<name>A0ACC2NX38_9HYME</name>
<dbReference type="EMBL" id="CM056742">
    <property type="protein sequence ID" value="KAJ8675418.1"/>
    <property type="molecule type" value="Genomic_DNA"/>
</dbReference>
<comment type="caution">
    <text evidence="1">The sequence shown here is derived from an EMBL/GenBank/DDBJ whole genome shotgun (WGS) entry which is preliminary data.</text>
</comment>